<keyword evidence="9" id="KW-1185">Reference proteome</keyword>
<gene>
    <name evidence="8" type="ordered locus">Arnit_1591</name>
</gene>
<dbReference type="Pfam" id="PF00892">
    <property type="entry name" value="EamA"/>
    <property type="match status" value="2"/>
</dbReference>
<keyword evidence="2" id="KW-1003">Cell membrane</keyword>
<feature type="transmembrane region" description="Helical" evidence="6">
    <location>
        <begin position="215"/>
        <end position="236"/>
    </location>
</feature>
<feature type="transmembrane region" description="Helical" evidence="6">
    <location>
        <begin position="71"/>
        <end position="92"/>
    </location>
</feature>
<name>D5UZM6_ARCNC</name>
<comment type="subcellular location">
    <subcellularLocation>
        <location evidence="1">Cell membrane</location>
        <topology evidence="1">Multi-pass membrane protein</topology>
    </subcellularLocation>
</comment>
<evidence type="ECO:0000256" key="3">
    <source>
        <dbReference type="ARBA" id="ARBA00022692"/>
    </source>
</evidence>
<dbReference type="AlphaFoldDB" id="D5UZM6"/>
<keyword evidence="3 6" id="KW-0812">Transmembrane</keyword>
<sequence length="307" mass="33953" precursor="true">MNKEENKTKYFVGMLIAMLLWGVAWTSGKAAVEHSNIQVASFWRYTISFIGMIPVMIYMKRTLKTDFLGYFYMILAGLLSAAFSYLFFAGLAHGEAGYGGTMVTSLVPLLTYFLSILLFGTRVSAKQVFALGIGVFGAIILLRIPMEGLGFLNLDSIYFLVCAIVWSFVTVLTQKASKRVDPMFYTLVIFGVTAFTNMIIALPHHPFEIGLYDSVFWLNILFVGLFSGTFAMAIFFASASRIGAHNTGVFMFIVPVGAIVSSYFAYDEKIASSTIIGCLLSLTAVILFNKKSKLEKLKLKEAKLGIE</sequence>
<protein>
    <recommendedName>
        <fullName evidence="7">EamA domain-containing protein</fullName>
    </recommendedName>
</protein>
<dbReference type="HOGENOM" id="CLU_033863_4_2_7"/>
<dbReference type="eggNOG" id="COG0697">
    <property type="taxonomic scope" value="Bacteria"/>
</dbReference>
<feature type="transmembrane region" description="Helical" evidence="6">
    <location>
        <begin position="156"/>
        <end position="172"/>
    </location>
</feature>
<evidence type="ECO:0000256" key="6">
    <source>
        <dbReference type="SAM" id="Phobius"/>
    </source>
</evidence>
<feature type="domain" description="EamA" evidence="7">
    <location>
        <begin position="157"/>
        <end position="289"/>
    </location>
</feature>
<dbReference type="GO" id="GO:0005886">
    <property type="term" value="C:plasma membrane"/>
    <property type="evidence" value="ECO:0007669"/>
    <property type="project" value="UniProtKB-SubCell"/>
</dbReference>
<dbReference type="PANTHER" id="PTHR32322">
    <property type="entry name" value="INNER MEMBRANE TRANSPORTER"/>
    <property type="match status" value="1"/>
</dbReference>
<evidence type="ECO:0000256" key="1">
    <source>
        <dbReference type="ARBA" id="ARBA00004651"/>
    </source>
</evidence>
<evidence type="ECO:0000256" key="2">
    <source>
        <dbReference type="ARBA" id="ARBA00022475"/>
    </source>
</evidence>
<organism evidence="8 9">
    <name type="scientific">Arcobacter nitrofigilis (strain ATCC 33309 / DSM 7299 / CCUG 15893 / LMG 7604 / NCTC 12251 / CI)</name>
    <name type="common">Campylobacter nitrofigilis</name>
    <dbReference type="NCBI Taxonomy" id="572480"/>
    <lineage>
        <taxon>Bacteria</taxon>
        <taxon>Pseudomonadati</taxon>
        <taxon>Campylobacterota</taxon>
        <taxon>Epsilonproteobacteria</taxon>
        <taxon>Campylobacterales</taxon>
        <taxon>Arcobacteraceae</taxon>
        <taxon>Arcobacter</taxon>
    </lineage>
</organism>
<dbReference type="KEGG" id="ant:Arnit_1591"/>
<dbReference type="InterPro" id="IPR000620">
    <property type="entry name" value="EamA_dom"/>
</dbReference>
<feature type="transmembrane region" description="Helical" evidence="6">
    <location>
        <begin position="184"/>
        <end position="203"/>
    </location>
</feature>
<feature type="domain" description="EamA" evidence="7">
    <location>
        <begin position="12"/>
        <end position="142"/>
    </location>
</feature>
<dbReference type="STRING" id="572480.Arnit_1591"/>
<keyword evidence="5 6" id="KW-0472">Membrane</keyword>
<evidence type="ECO:0000313" key="9">
    <source>
        <dbReference type="Proteomes" id="UP000000939"/>
    </source>
</evidence>
<evidence type="ECO:0000313" key="8">
    <source>
        <dbReference type="EMBL" id="ADG93245.1"/>
    </source>
</evidence>
<feature type="transmembrane region" description="Helical" evidence="6">
    <location>
        <begin position="248"/>
        <end position="264"/>
    </location>
</feature>
<reference evidence="8 9" key="1">
    <citation type="journal article" date="2010" name="Stand. Genomic Sci.">
        <title>Complete genome sequence of Arcobacter nitrofigilis type strain (CI).</title>
        <authorList>
            <person name="Pati A."/>
            <person name="Gronow S."/>
            <person name="Lapidus A."/>
            <person name="Copeland A."/>
            <person name="Glavina Del Rio T."/>
            <person name="Nolan M."/>
            <person name="Lucas S."/>
            <person name="Tice H."/>
            <person name="Cheng J.F."/>
            <person name="Han C."/>
            <person name="Chertkov O."/>
            <person name="Bruce D."/>
            <person name="Tapia R."/>
            <person name="Goodwin L."/>
            <person name="Pitluck S."/>
            <person name="Liolios K."/>
            <person name="Ivanova N."/>
            <person name="Mavromatis K."/>
            <person name="Chen A."/>
            <person name="Palaniappan K."/>
            <person name="Land M."/>
            <person name="Hauser L."/>
            <person name="Chang Y.J."/>
            <person name="Jeffries C.D."/>
            <person name="Detter J.C."/>
            <person name="Rohde M."/>
            <person name="Goker M."/>
            <person name="Bristow J."/>
            <person name="Eisen J.A."/>
            <person name="Markowitz V."/>
            <person name="Hugenholtz P."/>
            <person name="Klenk H.P."/>
            <person name="Kyrpides N.C."/>
        </authorList>
    </citation>
    <scope>NUCLEOTIDE SEQUENCE [LARGE SCALE GENOMIC DNA]</scope>
    <source>
        <strain evidence="9">ATCC 33309 / DSM 7299 / CCUG 15893 / LMG 7604 / NCTC 12251 / CI</strain>
    </source>
</reference>
<keyword evidence="4 6" id="KW-1133">Transmembrane helix</keyword>
<feature type="transmembrane region" description="Helical" evidence="6">
    <location>
        <begin position="128"/>
        <end position="144"/>
    </location>
</feature>
<dbReference type="Proteomes" id="UP000000939">
    <property type="component" value="Chromosome"/>
</dbReference>
<dbReference type="PANTHER" id="PTHR32322:SF18">
    <property type="entry name" value="S-ADENOSYLMETHIONINE_S-ADENOSYLHOMOCYSTEINE TRANSPORTER"/>
    <property type="match status" value="1"/>
</dbReference>
<proteinExistence type="predicted"/>
<dbReference type="InterPro" id="IPR037185">
    <property type="entry name" value="EmrE-like"/>
</dbReference>
<feature type="transmembrane region" description="Helical" evidence="6">
    <location>
        <begin position="42"/>
        <end position="59"/>
    </location>
</feature>
<dbReference type="SUPFAM" id="SSF103481">
    <property type="entry name" value="Multidrug resistance efflux transporter EmrE"/>
    <property type="match status" value="2"/>
</dbReference>
<dbReference type="EMBL" id="CP001999">
    <property type="protein sequence ID" value="ADG93245.1"/>
    <property type="molecule type" value="Genomic_DNA"/>
</dbReference>
<feature type="transmembrane region" description="Helical" evidence="6">
    <location>
        <begin position="98"/>
        <end position="121"/>
    </location>
</feature>
<dbReference type="InterPro" id="IPR050638">
    <property type="entry name" value="AA-Vitamin_Transporters"/>
</dbReference>
<evidence type="ECO:0000259" key="7">
    <source>
        <dbReference type="Pfam" id="PF00892"/>
    </source>
</evidence>
<dbReference type="RefSeq" id="WP_013135390.1">
    <property type="nucleotide sequence ID" value="NC_014166.1"/>
</dbReference>
<feature type="transmembrane region" description="Helical" evidence="6">
    <location>
        <begin position="270"/>
        <end position="288"/>
    </location>
</feature>
<accession>D5UZM6</accession>
<evidence type="ECO:0000256" key="4">
    <source>
        <dbReference type="ARBA" id="ARBA00022989"/>
    </source>
</evidence>
<evidence type="ECO:0000256" key="5">
    <source>
        <dbReference type="ARBA" id="ARBA00023136"/>
    </source>
</evidence>